<gene>
    <name evidence="5" type="ORF">DV20_42260</name>
</gene>
<sequence>MTEHAALLDVAREAVAKATEIVRSRPDFSVSAKGDRDLVTDVDTAVEDALREFLAAETPEIGVLGEERGRSGAGGGRWWALDPIDGTANFARGIPLCGISLALVDGEHSTVAAITLPYLGVTYTAARGEGAFANGERVGASTATELSDAMIAVGDFAIGELAEEKNRARLLLLSDLGARAQKIRMLGTAAIDLAWVADGKLDAALILSNNPWDTMAGVLLVREAGGAVVDRDGSEHTVGSAATIAVGAGLRKEIVDALDRAYGVVR</sequence>
<evidence type="ECO:0000313" key="6">
    <source>
        <dbReference type="Proteomes" id="UP000027345"/>
    </source>
</evidence>
<dbReference type="AlphaFoldDB" id="A0A066TW52"/>
<accession>A0A066TW52</accession>
<keyword evidence="1 4" id="KW-0479">Metal-binding</keyword>
<dbReference type="STRING" id="287986.DV20_42260"/>
<proteinExistence type="predicted"/>
<organism evidence="5 6">
    <name type="scientific">Amycolatopsis rifamycinica</name>
    <dbReference type="NCBI Taxonomy" id="287986"/>
    <lineage>
        <taxon>Bacteria</taxon>
        <taxon>Bacillati</taxon>
        <taxon>Actinomycetota</taxon>
        <taxon>Actinomycetes</taxon>
        <taxon>Pseudonocardiales</taxon>
        <taxon>Pseudonocardiaceae</taxon>
        <taxon>Amycolatopsis</taxon>
    </lineage>
</organism>
<dbReference type="Gene3D" id="3.40.190.80">
    <property type="match status" value="1"/>
</dbReference>
<evidence type="ECO:0000313" key="5">
    <source>
        <dbReference type="EMBL" id="KDN16188.1"/>
    </source>
</evidence>
<dbReference type="eggNOG" id="COG0483">
    <property type="taxonomic scope" value="Bacteria"/>
</dbReference>
<keyword evidence="3 4" id="KW-0460">Magnesium</keyword>
<dbReference type="PRINTS" id="PR00377">
    <property type="entry name" value="IMPHPHTASES"/>
</dbReference>
<dbReference type="GO" id="GO:0008934">
    <property type="term" value="F:inositol monophosphate 1-phosphatase activity"/>
    <property type="evidence" value="ECO:0007669"/>
    <property type="project" value="TreeGrafter"/>
</dbReference>
<dbReference type="PANTHER" id="PTHR20854">
    <property type="entry name" value="INOSITOL MONOPHOSPHATASE"/>
    <property type="match status" value="1"/>
</dbReference>
<comment type="cofactor">
    <cofactor evidence="4">
        <name>Mg(2+)</name>
        <dbReference type="ChEBI" id="CHEBI:18420"/>
    </cofactor>
</comment>
<dbReference type="InterPro" id="IPR020583">
    <property type="entry name" value="Inositol_monoP_metal-BS"/>
</dbReference>
<dbReference type="GO" id="GO:0007165">
    <property type="term" value="P:signal transduction"/>
    <property type="evidence" value="ECO:0007669"/>
    <property type="project" value="TreeGrafter"/>
</dbReference>
<feature type="binding site" evidence="4">
    <location>
        <position position="66"/>
    </location>
    <ligand>
        <name>Mg(2+)</name>
        <dbReference type="ChEBI" id="CHEBI:18420"/>
        <label>1</label>
        <note>catalytic</note>
    </ligand>
</feature>
<reference evidence="5 6" key="1">
    <citation type="submission" date="2014-05" db="EMBL/GenBank/DDBJ databases">
        <title>Draft genome sequence of Amycolatopsis rifamycinica DSM 46095.</title>
        <authorList>
            <person name="Lal R."/>
            <person name="Saxena A."/>
            <person name="Kumari R."/>
            <person name="Mukherjee U."/>
            <person name="Singh P."/>
            <person name="Sangwan N."/>
            <person name="Mahato N.K."/>
        </authorList>
    </citation>
    <scope>NUCLEOTIDE SEQUENCE [LARGE SCALE GENOMIC DNA]</scope>
    <source>
        <strain evidence="5 6">DSM 46095</strain>
    </source>
</reference>
<dbReference type="Pfam" id="PF00459">
    <property type="entry name" value="Inositol_P"/>
    <property type="match status" value="1"/>
</dbReference>
<keyword evidence="6" id="KW-1185">Reference proteome</keyword>
<dbReference type="SUPFAM" id="SSF56655">
    <property type="entry name" value="Carbohydrate phosphatase"/>
    <property type="match status" value="1"/>
</dbReference>
<dbReference type="Proteomes" id="UP000027345">
    <property type="component" value="Unassembled WGS sequence"/>
</dbReference>
<feature type="binding site" evidence="4">
    <location>
        <position position="85"/>
    </location>
    <ligand>
        <name>Mg(2+)</name>
        <dbReference type="ChEBI" id="CHEBI:18420"/>
        <label>1</label>
        <note>catalytic</note>
    </ligand>
</feature>
<dbReference type="GO" id="GO:0006020">
    <property type="term" value="P:inositol metabolic process"/>
    <property type="evidence" value="ECO:0007669"/>
    <property type="project" value="TreeGrafter"/>
</dbReference>
<evidence type="ECO:0000256" key="4">
    <source>
        <dbReference type="PIRSR" id="PIRSR600760-2"/>
    </source>
</evidence>
<dbReference type="GO" id="GO:0046872">
    <property type="term" value="F:metal ion binding"/>
    <property type="evidence" value="ECO:0007669"/>
    <property type="project" value="UniProtKB-KW"/>
</dbReference>
<evidence type="ECO:0000256" key="3">
    <source>
        <dbReference type="ARBA" id="ARBA00022842"/>
    </source>
</evidence>
<comment type="caution">
    <text evidence="5">The sequence shown here is derived from an EMBL/GenBank/DDBJ whole genome shotgun (WGS) entry which is preliminary data.</text>
</comment>
<feature type="binding site" evidence="4">
    <location>
        <position position="84"/>
    </location>
    <ligand>
        <name>Mg(2+)</name>
        <dbReference type="ChEBI" id="CHEBI:18420"/>
        <label>1</label>
        <note>catalytic</note>
    </ligand>
</feature>
<dbReference type="EMBL" id="JMQI01000083">
    <property type="protein sequence ID" value="KDN16188.1"/>
    <property type="molecule type" value="Genomic_DNA"/>
</dbReference>
<keyword evidence="2" id="KW-0378">Hydrolase</keyword>
<dbReference type="OrthoDB" id="9772456at2"/>
<protein>
    <submittedName>
        <fullName evidence="5">Myo-inositol-1-monophosphatase</fullName>
    </submittedName>
</protein>
<dbReference type="PROSITE" id="PS00629">
    <property type="entry name" value="IMP_1"/>
    <property type="match status" value="1"/>
</dbReference>
<dbReference type="RefSeq" id="WP_043789279.1">
    <property type="nucleotide sequence ID" value="NZ_JMQI01000083.1"/>
</dbReference>
<evidence type="ECO:0000256" key="1">
    <source>
        <dbReference type="ARBA" id="ARBA00022723"/>
    </source>
</evidence>
<feature type="binding site" evidence="4">
    <location>
        <position position="82"/>
    </location>
    <ligand>
        <name>Mg(2+)</name>
        <dbReference type="ChEBI" id="CHEBI:18420"/>
        <label>1</label>
        <note>catalytic</note>
    </ligand>
</feature>
<dbReference type="InterPro" id="IPR000760">
    <property type="entry name" value="Inositol_monophosphatase-like"/>
</dbReference>
<feature type="binding site" evidence="4">
    <location>
        <position position="213"/>
    </location>
    <ligand>
        <name>Mg(2+)</name>
        <dbReference type="ChEBI" id="CHEBI:18420"/>
        <label>1</label>
        <note>catalytic</note>
    </ligand>
</feature>
<dbReference type="PANTHER" id="PTHR20854:SF4">
    <property type="entry name" value="INOSITOL-1-MONOPHOSPHATASE-RELATED"/>
    <property type="match status" value="1"/>
</dbReference>
<name>A0A066TW52_9PSEU</name>
<dbReference type="Gene3D" id="3.30.540.10">
    <property type="entry name" value="Fructose-1,6-Bisphosphatase, subunit A, domain 1"/>
    <property type="match status" value="1"/>
</dbReference>
<evidence type="ECO:0000256" key="2">
    <source>
        <dbReference type="ARBA" id="ARBA00022801"/>
    </source>
</evidence>